<dbReference type="EMBL" id="HBHW01009280">
    <property type="protein sequence ID" value="CAE0039034.1"/>
    <property type="molecule type" value="Transcribed_RNA"/>
</dbReference>
<accession>A0A7S3E9B0</accession>
<evidence type="ECO:0000313" key="2">
    <source>
        <dbReference type="EMBL" id="CAE0039034.1"/>
    </source>
</evidence>
<dbReference type="EMBL" id="HBHW01009273">
    <property type="protein sequence ID" value="CAE0039027.1"/>
    <property type="molecule type" value="Transcribed_RNA"/>
</dbReference>
<sequence>MRRLANYLSPCRTFMDIRLGQLAGLDRRLRRIVENARILRESQTEQPWQWLPSHVIFYIASHFKYLTGAASESNENSPGLDPLLNELLTSGFEIDNVQKLFQSMVKGQPDDEECILSSRALTSLATMLLEGRARFHLGKCNFPRADECVGAFERIVEKGFSEVPSSLHQLKGELALLKEGLSDKARNAFLQAKDLSGETSDVRMLAGAYLELFHANASAASAAARFERTRGTESGVESQRRRNPLVKATASLVHAAGCLHRGFQESAQTRKALRECLSLICFNCKGPLSYQRKQISSNALWLLSQFYLCLTGNTSESRNWTSTAIEMSRENQDLHSEQKTVQLKMDLHKRARELDAYEQARKQKELVQVEYKRRRKEAY</sequence>
<reference evidence="2" key="1">
    <citation type="submission" date="2021-01" db="EMBL/GenBank/DDBJ databases">
        <authorList>
            <person name="Corre E."/>
            <person name="Pelletier E."/>
            <person name="Niang G."/>
            <person name="Scheremetjew M."/>
            <person name="Finn R."/>
            <person name="Kale V."/>
            <person name="Holt S."/>
            <person name="Cochrane G."/>
            <person name="Meng A."/>
            <person name="Brown T."/>
            <person name="Cohen L."/>
        </authorList>
    </citation>
    <scope>NUCLEOTIDE SEQUENCE</scope>
    <source>
        <strain evidence="2">CCMP 769</strain>
    </source>
</reference>
<evidence type="ECO:0000313" key="1">
    <source>
        <dbReference type="EMBL" id="CAE0039027.1"/>
    </source>
</evidence>
<proteinExistence type="predicted"/>
<name>A0A7S3E9B0_9RHOD</name>
<gene>
    <name evidence="1" type="ORF">RMAR00112_LOCUS6986</name>
    <name evidence="2" type="ORF">RMAR00112_LOCUS6993</name>
</gene>
<dbReference type="AlphaFoldDB" id="A0A7S3E9B0"/>
<organism evidence="2">
    <name type="scientific">Rhodosorus marinus</name>
    <dbReference type="NCBI Taxonomy" id="101924"/>
    <lineage>
        <taxon>Eukaryota</taxon>
        <taxon>Rhodophyta</taxon>
        <taxon>Stylonematophyceae</taxon>
        <taxon>Stylonematales</taxon>
        <taxon>Stylonemataceae</taxon>
        <taxon>Rhodosorus</taxon>
    </lineage>
</organism>
<protein>
    <submittedName>
        <fullName evidence="2">Uncharacterized protein</fullName>
    </submittedName>
</protein>